<dbReference type="EMBL" id="CP054621">
    <property type="protein sequence ID" value="QKS53946.1"/>
    <property type="molecule type" value="Genomic_DNA"/>
</dbReference>
<sequence length="243" mass="27120">MTIPPDSGASRPSVSEALRTRRSIRAFTPTPVPRATVEDILRLAARAPSGSNIQPWKAHVVAGQARDALCRDLLDAHFTGAAADEEFHYYPRSWREPYLARRRSVGLSLYSLLGIAKGDKERMDRQYARNFTFFDAPVGLIVTIDRDLEIGSWFDLGMFVQSILLAARGFGLDTCPQQSFAKHHRIIRQHLAIPEGDVVVCGIALGHADETAVENGLQTPREPLERFAAFHWDTEQQPGEETQ</sequence>
<dbReference type="RefSeq" id="WP_149199599.1">
    <property type="nucleotide sequence ID" value="NZ_BSOV01000002.1"/>
</dbReference>
<protein>
    <submittedName>
        <fullName evidence="7">Nitroreductase family protein</fullName>
    </submittedName>
</protein>
<geneLocation type="plasmid" evidence="7 8">
    <name>unnamed6</name>
</geneLocation>
<dbReference type="Gene3D" id="3.40.109.10">
    <property type="entry name" value="NADH Oxidase"/>
    <property type="match status" value="1"/>
</dbReference>
<feature type="domain" description="Nitroreductase" evidence="6">
    <location>
        <begin position="18"/>
        <end position="207"/>
    </location>
</feature>
<evidence type="ECO:0000256" key="3">
    <source>
        <dbReference type="ARBA" id="ARBA00022630"/>
    </source>
</evidence>
<organism evidence="7 8">
    <name type="scientific">Azospirillum oryzae</name>
    <dbReference type="NCBI Taxonomy" id="286727"/>
    <lineage>
        <taxon>Bacteria</taxon>
        <taxon>Pseudomonadati</taxon>
        <taxon>Pseudomonadota</taxon>
        <taxon>Alphaproteobacteria</taxon>
        <taxon>Rhodospirillales</taxon>
        <taxon>Azospirillaceae</taxon>
        <taxon>Azospirillum</taxon>
    </lineage>
</organism>
<keyword evidence="3" id="KW-0285">Flavoprotein</keyword>
<evidence type="ECO:0000256" key="5">
    <source>
        <dbReference type="ARBA" id="ARBA00023002"/>
    </source>
</evidence>
<reference evidence="7 8" key="1">
    <citation type="submission" date="2020-06" db="EMBL/GenBank/DDBJ databases">
        <title>Complete genome of Azosprillum oryzae KACC14407.</title>
        <authorList>
            <person name="Kim M."/>
            <person name="Park Y.-J."/>
            <person name="Shin J.-H."/>
        </authorList>
    </citation>
    <scope>NUCLEOTIDE SEQUENCE [LARGE SCALE GENOMIC DNA]</scope>
    <source>
        <strain evidence="7 8">KACC 14407</strain>
        <plasmid evidence="7 8">unnamed6</plasmid>
    </source>
</reference>
<keyword evidence="5" id="KW-0560">Oxidoreductase</keyword>
<evidence type="ECO:0000313" key="8">
    <source>
        <dbReference type="Proteomes" id="UP000509702"/>
    </source>
</evidence>
<keyword evidence="7" id="KW-0614">Plasmid</keyword>
<proteinExistence type="inferred from homology"/>
<dbReference type="Proteomes" id="UP000509702">
    <property type="component" value="Plasmid unnamed6"/>
</dbReference>
<evidence type="ECO:0000256" key="4">
    <source>
        <dbReference type="ARBA" id="ARBA00022643"/>
    </source>
</evidence>
<dbReference type="InterPro" id="IPR000415">
    <property type="entry name" value="Nitroreductase-like"/>
</dbReference>
<evidence type="ECO:0000259" key="6">
    <source>
        <dbReference type="Pfam" id="PF00881"/>
    </source>
</evidence>
<evidence type="ECO:0000313" key="7">
    <source>
        <dbReference type="EMBL" id="QKS53946.1"/>
    </source>
</evidence>
<dbReference type="SUPFAM" id="SSF55469">
    <property type="entry name" value="FMN-dependent nitroreductase-like"/>
    <property type="match status" value="1"/>
</dbReference>
<dbReference type="AlphaFoldDB" id="A0A6N1AQN9"/>
<keyword evidence="4" id="KW-0288">FMN</keyword>
<dbReference type="Pfam" id="PF00881">
    <property type="entry name" value="Nitroreductase"/>
    <property type="match status" value="1"/>
</dbReference>
<dbReference type="InterPro" id="IPR029479">
    <property type="entry name" value="Nitroreductase"/>
</dbReference>
<dbReference type="PANTHER" id="PTHR43673">
    <property type="entry name" value="NAD(P)H NITROREDUCTASE YDGI-RELATED"/>
    <property type="match status" value="1"/>
</dbReference>
<keyword evidence="8" id="KW-1185">Reference proteome</keyword>
<dbReference type="PANTHER" id="PTHR43673:SF2">
    <property type="entry name" value="NITROREDUCTASE"/>
    <property type="match status" value="1"/>
</dbReference>
<comment type="cofactor">
    <cofactor evidence="1">
        <name>FMN</name>
        <dbReference type="ChEBI" id="CHEBI:58210"/>
    </cofactor>
</comment>
<dbReference type="OrthoDB" id="9802510at2"/>
<evidence type="ECO:0000256" key="2">
    <source>
        <dbReference type="ARBA" id="ARBA00007118"/>
    </source>
</evidence>
<dbReference type="KEGG" id="aoz:HUE56_25990"/>
<accession>A0A6N1AQN9</accession>
<dbReference type="CDD" id="cd02136">
    <property type="entry name" value="PnbA_NfnB-like"/>
    <property type="match status" value="1"/>
</dbReference>
<name>A0A6N1AQN9_9PROT</name>
<dbReference type="GO" id="GO:0016491">
    <property type="term" value="F:oxidoreductase activity"/>
    <property type="evidence" value="ECO:0007669"/>
    <property type="project" value="UniProtKB-KW"/>
</dbReference>
<comment type="similarity">
    <text evidence="2">Belongs to the nitroreductase family.</text>
</comment>
<evidence type="ECO:0000256" key="1">
    <source>
        <dbReference type="ARBA" id="ARBA00001917"/>
    </source>
</evidence>
<gene>
    <name evidence="7" type="ORF">HUE56_25990</name>
</gene>